<evidence type="ECO:0000256" key="4">
    <source>
        <dbReference type="ARBA" id="ARBA00022448"/>
    </source>
</evidence>
<evidence type="ECO:0000256" key="2">
    <source>
        <dbReference type="ARBA" id="ARBA00008481"/>
    </source>
</evidence>
<dbReference type="Gene3D" id="3.60.15.10">
    <property type="entry name" value="Ribonuclease Z/Hydroxyacylglutathione hydrolase-like"/>
    <property type="match status" value="1"/>
</dbReference>
<dbReference type="SUPFAM" id="SSF56281">
    <property type="entry name" value="Metallo-hydrolase/oxidoreductase"/>
    <property type="match status" value="1"/>
</dbReference>
<dbReference type="PANTHER" id="PTHR42663:SF7">
    <property type="entry name" value="COENZYME PQQ SYNTHESIS PROTEIN B"/>
    <property type="match status" value="1"/>
</dbReference>
<comment type="similarity">
    <text evidence="2 6">Belongs to the PqqB family.</text>
</comment>
<dbReference type="HAMAP" id="MF_00653">
    <property type="entry name" value="PQQ_syn_PqqB"/>
    <property type="match status" value="1"/>
</dbReference>
<organism evidence="8 9">
    <name type="scientific">Flaviflagellibacter deserti</name>
    <dbReference type="NCBI Taxonomy" id="2267266"/>
    <lineage>
        <taxon>Bacteria</taxon>
        <taxon>Pseudomonadati</taxon>
        <taxon>Pseudomonadota</taxon>
        <taxon>Alphaproteobacteria</taxon>
        <taxon>Hyphomicrobiales</taxon>
        <taxon>Flaviflagellibacter</taxon>
    </lineage>
</organism>
<comment type="pathway">
    <text evidence="1 6">Cofactor biosynthesis; pyrroloquinoline quinone biosynthesis.</text>
</comment>
<gene>
    <name evidence="6 8" type="primary">pqqB</name>
    <name evidence="8" type="ORF">ACFPFW_11985</name>
</gene>
<dbReference type="Proteomes" id="UP001595796">
    <property type="component" value="Unassembled WGS sequence"/>
</dbReference>
<evidence type="ECO:0000313" key="8">
    <source>
        <dbReference type="EMBL" id="MFC5068728.1"/>
    </source>
</evidence>
<reference evidence="9" key="1">
    <citation type="journal article" date="2019" name="Int. J. Syst. Evol. Microbiol.">
        <title>The Global Catalogue of Microorganisms (GCM) 10K type strain sequencing project: providing services to taxonomists for standard genome sequencing and annotation.</title>
        <authorList>
            <consortium name="The Broad Institute Genomics Platform"/>
            <consortium name="The Broad Institute Genome Sequencing Center for Infectious Disease"/>
            <person name="Wu L."/>
            <person name="Ma J."/>
        </authorList>
    </citation>
    <scope>NUCLEOTIDE SEQUENCE [LARGE SCALE GENOMIC DNA]</scope>
    <source>
        <strain evidence="9">CGMCC 1.16444</strain>
    </source>
</reference>
<keyword evidence="5 6" id="KW-0884">PQQ biosynthesis</keyword>
<sequence>MKAIVLGAAAGGGFPQWNCRCAVCALAWAGDERVKPATQSSLAISTDGAFWLLLNASPDIGAQLRATPALWPRGERESPITAVALTNADIDHIGGLLTLRERQAFSIFAMKQVHAALTMNPMFSVLSAPVRMEVYSGVPFRALEGLECALVAVPGKVALFLEGESPKLASDEGDTAAAFVSDGNKTLAYVPGCASLTDRLIDRLSGADAVLFDGTLFNDDEMIRAGVGEKTGRRMGHLPIAGEGGSLEILSRLPVARKIYIHINNTNPVWIDGSPERREVEAAGVEIAYDGMEIVL</sequence>
<evidence type="ECO:0000256" key="6">
    <source>
        <dbReference type="HAMAP-Rule" id="MF_00653"/>
    </source>
</evidence>
<accession>A0ABV9Z4H1</accession>
<dbReference type="RefSeq" id="WP_114956080.1">
    <property type="nucleotide sequence ID" value="NZ_JBHSJF010000006.1"/>
</dbReference>
<dbReference type="InterPro" id="IPR011842">
    <property type="entry name" value="PQQ_synth_PqqB"/>
</dbReference>
<evidence type="ECO:0000259" key="7">
    <source>
        <dbReference type="Pfam" id="PF12706"/>
    </source>
</evidence>
<dbReference type="EMBL" id="JBHSJF010000006">
    <property type="protein sequence ID" value="MFC5068728.1"/>
    <property type="molecule type" value="Genomic_DNA"/>
</dbReference>
<dbReference type="NCBIfam" id="TIGR02108">
    <property type="entry name" value="PQQ_syn_pqqB"/>
    <property type="match status" value="1"/>
</dbReference>
<evidence type="ECO:0000256" key="1">
    <source>
        <dbReference type="ARBA" id="ARBA00004886"/>
    </source>
</evidence>
<comment type="function">
    <text evidence="6">May be involved in the transport of PQQ or its precursor to the periplasm.</text>
</comment>
<proteinExistence type="inferred from homology"/>
<feature type="domain" description="Metallo-beta-lactamase" evidence="7">
    <location>
        <begin position="51"/>
        <end position="263"/>
    </location>
</feature>
<keyword evidence="9" id="KW-1185">Reference proteome</keyword>
<evidence type="ECO:0000313" key="9">
    <source>
        <dbReference type="Proteomes" id="UP001595796"/>
    </source>
</evidence>
<dbReference type="InterPro" id="IPR036866">
    <property type="entry name" value="RibonucZ/Hydroxyglut_hydro"/>
</dbReference>
<name>A0ABV9Z4H1_9HYPH</name>
<comment type="caution">
    <text evidence="8">The sequence shown here is derived from an EMBL/GenBank/DDBJ whole genome shotgun (WGS) entry which is preliminary data.</text>
</comment>
<dbReference type="PANTHER" id="PTHR42663">
    <property type="entry name" value="HYDROLASE C777.06C-RELATED-RELATED"/>
    <property type="match status" value="1"/>
</dbReference>
<protein>
    <recommendedName>
        <fullName evidence="3 6">Coenzyme PQQ synthesis protein B</fullName>
    </recommendedName>
    <alternativeName>
        <fullName evidence="6">Pyrroloquinoline quinone biosynthesis protein B</fullName>
    </alternativeName>
</protein>
<keyword evidence="4 6" id="KW-0813">Transport</keyword>
<dbReference type="Pfam" id="PF12706">
    <property type="entry name" value="Lactamase_B_2"/>
    <property type="match status" value="1"/>
</dbReference>
<dbReference type="InterPro" id="IPR001279">
    <property type="entry name" value="Metallo-B-lactamas"/>
</dbReference>
<evidence type="ECO:0000256" key="3">
    <source>
        <dbReference type="ARBA" id="ARBA00015084"/>
    </source>
</evidence>
<evidence type="ECO:0000256" key="5">
    <source>
        <dbReference type="ARBA" id="ARBA00022905"/>
    </source>
</evidence>